<dbReference type="EMBL" id="AZBU02000001">
    <property type="protein sequence ID" value="TMS39169.1"/>
    <property type="molecule type" value="Genomic_DNA"/>
</dbReference>
<evidence type="ECO:0000313" key="1">
    <source>
        <dbReference type="EMBL" id="TMS39169.1"/>
    </source>
</evidence>
<proteinExistence type="predicted"/>
<reference evidence="1 2" key="2">
    <citation type="journal article" date="2019" name="G3 (Bethesda)">
        <title>Hybrid Assembly of the Genome of the Entomopathogenic Nematode Steinernema carpocapsae Identifies the X-Chromosome.</title>
        <authorList>
            <person name="Serra L."/>
            <person name="Macchietto M."/>
            <person name="Macias-Munoz A."/>
            <person name="McGill C.J."/>
            <person name="Rodriguez I.M."/>
            <person name="Rodriguez B."/>
            <person name="Murad R."/>
            <person name="Mortazavi A."/>
        </authorList>
    </citation>
    <scope>NUCLEOTIDE SEQUENCE [LARGE SCALE GENOMIC DNA]</scope>
    <source>
        <strain evidence="1 2">ALL</strain>
    </source>
</reference>
<name>A0A4U8V1K2_STECR</name>
<keyword evidence="2" id="KW-1185">Reference proteome</keyword>
<dbReference type="AlphaFoldDB" id="A0A4U8V1K2"/>
<dbReference type="Proteomes" id="UP000298663">
    <property type="component" value="Chromosome X"/>
</dbReference>
<protein>
    <submittedName>
        <fullName evidence="1">Uncharacterized protein</fullName>
    </submittedName>
</protein>
<accession>A0A4U8V1K2</accession>
<reference evidence="1 2" key="1">
    <citation type="journal article" date="2015" name="Genome Biol.">
        <title>Comparative genomics of Steinernema reveals deeply conserved gene regulatory networks.</title>
        <authorList>
            <person name="Dillman A.R."/>
            <person name="Macchietto M."/>
            <person name="Porter C.F."/>
            <person name="Rogers A."/>
            <person name="Williams B."/>
            <person name="Antoshechkin I."/>
            <person name="Lee M.M."/>
            <person name="Goodwin Z."/>
            <person name="Lu X."/>
            <person name="Lewis E.E."/>
            <person name="Goodrich-Blair H."/>
            <person name="Stock S.P."/>
            <person name="Adams B.J."/>
            <person name="Sternberg P.W."/>
            <person name="Mortazavi A."/>
        </authorList>
    </citation>
    <scope>NUCLEOTIDE SEQUENCE [LARGE SCALE GENOMIC DNA]</scope>
    <source>
        <strain evidence="1 2">ALL</strain>
    </source>
</reference>
<dbReference type="EMBL" id="CM016762">
    <property type="protein sequence ID" value="TMS39169.1"/>
    <property type="molecule type" value="Genomic_DNA"/>
</dbReference>
<sequence length="315" mass="36744">MDHIPYNFTDRVAGLMTPVTNTAAFGNTLWKASFDEHCYLRKTARVFIARSTNPKQNLWFYKIFCDSDDPAYKARYGNTLTINEFIEINNERSKYLVVNFLSVNVPTLMMKDTIPPHQIDDFFRMICLPLSNAMVKIGPNSTMILKHLYRASITDLEVEAYGSKLYSVFVQKQLEIGFLRTVRLRGMWPAGLTGPITKFLLTGKFLRYFRMNDSIDIVFPETFFQKFIEKTRTVDLVAHMREKEKDSFVDEHTFTSENFELTYFDTDQAHFVLRNYEKNLEAHLVCNKKPVKEKTLIMVHVLTNCSRAPIQHLLI</sequence>
<gene>
    <name evidence="1" type="ORF">L596_005738</name>
</gene>
<organism evidence="1 2">
    <name type="scientific">Steinernema carpocapsae</name>
    <name type="common">Entomopathogenic nematode</name>
    <dbReference type="NCBI Taxonomy" id="34508"/>
    <lineage>
        <taxon>Eukaryota</taxon>
        <taxon>Metazoa</taxon>
        <taxon>Ecdysozoa</taxon>
        <taxon>Nematoda</taxon>
        <taxon>Chromadorea</taxon>
        <taxon>Rhabditida</taxon>
        <taxon>Tylenchina</taxon>
        <taxon>Panagrolaimomorpha</taxon>
        <taxon>Strongyloidoidea</taxon>
        <taxon>Steinernematidae</taxon>
        <taxon>Steinernema</taxon>
    </lineage>
</organism>
<evidence type="ECO:0000313" key="2">
    <source>
        <dbReference type="Proteomes" id="UP000298663"/>
    </source>
</evidence>
<comment type="caution">
    <text evidence="1">The sequence shown here is derived from an EMBL/GenBank/DDBJ whole genome shotgun (WGS) entry which is preliminary data.</text>
</comment>